<evidence type="ECO:0000313" key="1">
    <source>
        <dbReference type="EMBL" id="PHV69343.1"/>
    </source>
</evidence>
<gene>
    <name evidence="1" type="ORF">CS063_16260</name>
</gene>
<sequence length="340" mass="36906">MKRRKKMTEIKLESRKAHHQVNIKKLWNECNYILIFLVIFIVFLIINGSETSWTSITNILLHSSIIGSIAIGMGLVILTDGIDLSVGSMFVFVGGLTILFYNITGSILLTLICALVIGGICGGINGILVGKCKMPPFIVTLSTMLIFRSISQYMMNEMGETRYRIEASMASYTALFEFGNGNVFTIPNLAWVFLFIVLAAIYMTTNMKFGKNIYAVGSNERAAKLAGINVEWVRIKAFAICGALVGIAAFLKIAKDTSFDPATSGMNFELYAIASVVIGGISMSGGKGKVVGIMFGAMAFTIIDKIITALGMNALLNDTVKGIILLIAVGIQMIQKRSSK</sequence>
<name>A0AC61D9H3_9FIRM</name>
<organism evidence="1 2">
    <name type="scientific">Sporanaerobium hydrogeniformans</name>
    <dbReference type="NCBI Taxonomy" id="3072179"/>
    <lineage>
        <taxon>Bacteria</taxon>
        <taxon>Bacillati</taxon>
        <taxon>Bacillota</taxon>
        <taxon>Clostridia</taxon>
        <taxon>Lachnospirales</taxon>
        <taxon>Lachnospiraceae</taxon>
        <taxon>Sporanaerobium</taxon>
    </lineage>
</organism>
<proteinExistence type="predicted"/>
<reference evidence="1" key="1">
    <citation type="submission" date="2017-10" db="EMBL/GenBank/DDBJ databases">
        <title>Genome sequence of cellulolytic Lachnospiraceae bacterium XHS1971 isolated from hotspring sediment.</title>
        <authorList>
            <person name="Vasudevan G."/>
            <person name="Joshi A.J."/>
            <person name="Hivarkar S."/>
            <person name="Lanjekar V.B."/>
            <person name="Dhakephalkar P.K."/>
            <person name="Dagar S."/>
        </authorList>
    </citation>
    <scope>NUCLEOTIDE SEQUENCE</scope>
    <source>
        <strain evidence="1">XHS1971</strain>
    </source>
</reference>
<protein>
    <submittedName>
        <fullName evidence="1">ABC transporter permease</fullName>
    </submittedName>
</protein>
<accession>A0AC61D9H3</accession>
<dbReference type="Proteomes" id="UP000224460">
    <property type="component" value="Unassembled WGS sequence"/>
</dbReference>
<keyword evidence="2" id="KW-1185">Reference proteome</keyword>
<evidence type="ECO:0000313" key="2">
    <source>
        <dbReference type="Proteomes" id="UP000224460"/>
    </source>
</evidence>
<dbReference type="EMBL" id="PEDL01000032">
    <property type="protein sequence ID" value="PHV69343.1"/>
    <property type="molecule type" value="Genomic_DNA"/>
</dbReference>
<comment type="caution">
    <text evidence="1">The sequence shown here is derived from an EMBL/GenBank/DDBJ whole genome shotgun (WGS) entry which is preliminary data.</text>
</comment>